<gene>
    <name evidence="2" type="ORF">GCM10009777_36170</name>
</gene>
<dbReference type="Pfam" id="PF03704">
    <property type="entry name" value="BTAD"/>
    <property type="match status" value="1"/>
</dbReference>
<dbReference type="PANTHER" id="PTHR35807">
    <property type="entry name" value="TRANSCRIPTIONAL REGULATOR REDD-RELATED"/>
    <property type="match status" value="1"/>
</dbReference>
<evidence type="ECO:0000259" key="1">
    <source>
        <dbReference type="SMART" id="SM01043"/>
    </source>
</evidence>
<dbReference type="SMART" id="SM01043">
    <property type="entry name" value="BTAD"/>
    <property type="match status" value="1"/>
</dbReference>
<dbReference type="Proteomes" id="UP001500326">
    <property type="component" value="Unassembled WGS sequence"/>
</dbReference>
<dbReference type="EMBL" id="BAAAOH010000001">
    <property type="protein sequence ID" value="GAA1996217.1"/>
    <property type="molecule type" value="Genomic_DNA"/>
</dbReference>
<reference evidence="3" key="1">
    <citation type="journal article" date="2019" name="Int. J. Syst. Evol. Microbiol.">
        <title>The Global Catalogue of Microorganisms (GCM) 10K type strain sequencing project: providing services to taxonomists for standard genome sequencing and annotation.</title>
        <authorList>
            <consortium name="The Broad Institute Genomics Platform"/>
            <consortium name="The Broad Institute Genome Sequencing Center for Infectious Disease"/>
            <person name="Wu L."/>
            <person name="Ma J."/>
        </authorList>
    </citation>
    <scope>NUCLEOTIDE SEQUENCE [LARGE SCALE GENOMIC DNA]</scope>
    <source>
        <strain evidence="3">JCM 14902</strain>
    </source>
</reference>
<evidence type="ECO:0000313" key="3">
    <source>
        <dbReference type="Proteomes" id="UP001500326"/>
    </source>
</evidence>
<dbReference type="Gene3D" id="1.10.10.10">
    <property type="entry name" value="Winged helix-like DNA-binding domain superfamily/Winged helix DNA-binding domain"/>
    <property type="match status" value="1"/>
</dbReference>
<dbReference type="InterPro" id="IPR051677">
    <property type="entry name" value="AfsR-DnrI-RedD_regulator"/>
</dbReference>
<dbReference type="InterPro" id="IPR005158">
    <property type="entry name" value="BTAD"/>
</dbReference>
<proteinExistence type="predicted"/>
<keyword evidence="3" id="KW-1185">Reference proteome</keyword>
<organism evidence="2 3">
    <name type="scientific">Microbacterium pumilum</name>
    <dbReference type="NCBI Taxonomy" id="344165"/>
    <lineage>
        <taxon>Bacteria</taxon>
        <taxon>Bacillati</taxon>
        <taxon>Actinomycetota</taxon>
        <taxon>Actinomycetes</taxon>
        <taxon>Micrococcales</taxon>
        <taxon>Microbacteriaceae</taxon>
        <taxon>Microbacterium</taxon>
    </lineage>
</organism>
<evidence type="ECO:0000313" key="2">
    <source>
        <dbReference type="EMBL" id="GAA1996217.1"/>
    </source>
</evidence>
<comment type="caution">
    <text evidence="2">The sequence shown here is derived from an EMBL/GenBank/DDBJ whole genome shotgun (WGS) entry which is preliminary data.</text>
</comment>
<sequence length="251" mass="28065">MTVAYMEPRQAASDVVYLLGNPTVLQDGQLYLVPEGCKRVLAFVALQRGRVDRRQAAGSLWPDGSDDRASGNLRSALWRLRGAGITVLESDKASVFLREHTTTDLDALCEWADRLISGTAGEEDLHVPNWTTTVAELLPGWYDEWVIFERERIRQRMLHSLEVLSCTLRRAGRYGEAIDAAVDAVAVEPLRESAHRVLAEAHAAEGNFVEARRTYVRYRDIARRELGVEPSAVFRAWIQMCGSTPASRNLA</sequence>
<dbReference type="InterPro" id="IPR011990">
    <property type="entry name" value="TPR-like_helical_dom_sf"/>
</dbReference>
<dbReference type="SUPFAM" id="SSF48452">
    <property type="entry name" value="TPR-like"/>
    <property type="match status" value="1"/>
</dbReference>
<protein>
    <recommendedName>
        <fullName evidence="1">Bacterial transcriptional activator domain-containing protein</fullName>
    </recommendedName>
</protein>
<accession>A0ABP5EIX7</accession>
<dbReference type="Gene3D" id="1.25.40.10">
    <property type="entry name" value="Tetratricopeptide repeat domain"/>
    <property type="match status" value="1"/>
</dbReference>
<name>A0ABP5EIX7_9MICO</name>
<dbReference type="InterPro" id="IPR036388">
    <property type="entry name" value="WH-like_DNA-bd_sf"/>
</dbReference>
<feature type="domain" description="Bacterial transcriptional activator" evidence="1">
    <location>
        <begin position="103"/>
        <end position="238"/>
    </location>
</feature>
<dbReference type="RefSeq" id="WP_344065584.1">
    <property type="nucleotide sequence ID" value="NZ_BAAAOH010000001.1"/>
</dbReference>